<evidence type="ECO:0000313" key="1">
    <source>
        <dbReference type="EMBL" id="PPQ91530.1"/>
    </source>
</evidence>
<dbReference type="SUPFAM" id="SSF56112">
    <property type="entry name" value="Protein kinase-like (PK-like)"/>
    <property type="match status" value="1"/>
</dbReference>
<dbReference type="InParanoid" id="A0A409XLC9"/>
<reference evidence="1 2" key="1">
    <citation type="journal article" date="2018" name="Evol. Lett.">
        <title>Horizontal gene cluster transfer increased hallucinogenic mushroom diversity.</title>
        <authorList>
            <person name="Reynolds H.T."/>
            <person name="Vijayakumar V."/>
            <person name="Gluck-Thaler E."/>
            <person name="Korotkin H.B."/>
            <person name="Matheny P.B."/>
            <person name="Slot J.C."/>
        </authorList>
    </citation>
    <scope>NUCLEOTIDE SEQUENCE [LARGE SCALE GENOMIC DNA]</scope>
    <source>
        <strain evidence="1 2">2631</strain>
    </source>
</reference>
<dbReference type="Proteomes" id="UP000283269">
    <property type="component" value="Unassembled WGS sequence"/>
</dbReference>
<keyword evidence="2" id="KW-1185">Reference proteome</keyword>
<evidence type="ECO:0008006" key="3">
    <source>
        <dbReference type="Google" id="ProtNLM"/>
    </source>
</evidence>
<dbReference type="InterPro" id="IPR011009">
    <property type="entry name" value="Kinase-like_dom_sf"/>
</dbReference>
<gene>
    <name evidence="1" type="ORF">CVT25_008798</name>
</gene>
<comment type="caution">
    <text evidence="1">The sequence shown here is derived from an EMBL/GenBank/DDBJ whole genome shotgun (WGS) entry which is preliminary data.</text>
</comment>
<dbReference type="EMBL" id="NHYD01001323">
    <property type="protein sequence ID" value="PPQ91530.1"/>
    <property type="molecule type" value="Genomic_DNA"/>
</dbReference>
<name>A0A409XLC9_PSICY</name>
<accession>A0A409XLC9</accession>
<evidence type="ECO:0000313" key="2">
    <source>
        <dbReference type="Proteomes" id="UP000283269"/>
    </source>
</evidence>
<sequence length="153" mass="17868">MFLNNLMIEWIPQSLVKHSTTSRPRVYLVNFDNAVQFPEESHLSHRLVHDRPLPAVVTDYYRVDAPELGQEGPYCPFRLDMWQFGYFFHQHYMMDSELKTLKFVETKIPEIDELWTDLASPKPEDRPTAVEAMSRLSEFVASTTRGSLQIGFT</sequence>
<protein>
    <recommendedName>
        <fullName evidence="3">Protein kinase domain-containing protein</fullName>
    </recommendedName>
</protein>
<dbReference type="AlphaFoldDB" id="A0A409XLC9"/>
<dbReference type="Gene3D" id="1.10.510.10">
    <property type="entry name" value="Transferase(Phosphotransferase) domain 1"/>
    <property type="match status" value="1"/>
</dbReference>
<dbReference type="STRING" id="93625.A0A409XLC9"/>
<organism evidence="1 2">
    <name type="scientific">Psilocybe cyanescens</name>
    <dbReference type="NCBI Taxonomy" id="93625"/>
    <lineage>
        <taxon>Eukaryota</taxon>
        <taxon>Fungi</taxon>
        <taxon>Dikarya</taxon>
        <taxon>Basidiomycota</taxon>
        <taxon>Agaricomycotina</taxon>
        <taxon>Agaricomycetes</taxon>
        <taxon>Agaricomycetidae</taxon>
        <taxon>Agaricales</taxon>
        <taxon>Agaricineae</taxon>
        <taxon>Strophariaceae</taxon>
        <taxon>Psilocybe</taxon>
    </lineage>
</organism>
<proteinExistence type="predicted"/>
<dbReference type="OrthoDB" id="2985259at2759"/>